<reference evidence="7" key="1">
    <citation type="submission" date="2017-02" db="EMBL/GenBank/DDBJ databases">
        <authorList>
            <person name="Varghese N."/>
            <person name="Submissions S."/>
        </authorList>
    </citation>
    <scope>NUCLEOTIDE SEQUENCE [LARGE SCALE GENOMIC DNA]</scope>
    <source>
        <strain evidence="7">ATCC 27094</strain>
    </source>
</reference>
<keyword evidence="4 5" id="KW-0472">Membrane</keyword>
<dbReference type="GO" id="GO:0030026">
    <property type="term" value="P:intracellular manganese ion homeostasis"/>
    <property type="evidence" value="ECO:0007669"/>
    <property type="project" value="InterPro"/>
</dbReference>
<accession>A0A1T4TE36</accession>
<name>A0A1T4TE36_9HYPH</name>
<organism evidence="6 7">
    <name type="scientific">Enhydrobacter aerosaccus</name>
    <dbReference type="NCBI Taxonomy" id="225324"/>
    <lineage>
        <taxon>Bacteria</taxon>
        <taxon>Pseudomonadati</taxon>
        <taxon>Pseudomonadota</taxon>
        <taxon>Alphaproteobacteria</taxon>
        <taxon>Hyphomicrobiales</taxon>
        <taxon>Enhydrobacter</taxon>
    </lineage>
</organism>
<keyword evidence="2 5" id="KW-0812">Transmembrane</keyword>
<proteinExistence type="predicted"/>
<evidence type="ECO:0000313" key="6">
    <source>
        <dbReference type="EMBL" id="SKA38724.1"/>
    </source>
</evidence>
<protein>
    <submittedName>
        <fullName evidence="6">Predicted Fe2+/Mn2+ transporter, VIT1/CCC1 family</fullName>
    </submittedName>
</protein>
<dbReference type="InterPro" id="IPR008217">
    <property type="entry name" value="Ccc1_fam"/>
</dbReference>
<dbReference type="STRING" id="225324.SAMN02745126_06091"/>
<dbReference type="Proteomes" id="UP000190092">
    <property type="component" value="Unassembled WGS sequence"/>
</dbReference>
<comment type="subcellular location">
    <subcellularLocation>
        <location evidence="1">Endomembrane system</location>
        <topology evidence="1">Multi-pass membrane protein</topology>
    </subcellularLocation>
</comment>
<dbReference type="CDD" id="cd01044">
    <property type="entry name" value="Ferritin_CCC1_N"/>
    <property type="match status" value="1"/>
</dbReference>
<sequence length="371" mass="38573">MTTPDAARYRANLQGEVDGAAIYRSLADSESDPKLAEVFRRLASVEEAHGEFWRSRLGAKGGGSLPRPSFRARALAWLARRFGPAFVVPTLAAAETRDSSAYDDQADARKAGLSGDERSHARIMRAIAGQDGGVAGPTLAMLEGRHRGGGNTLRAAVLGANDGLVSNLSLVMGVAGAAGGERTLLLTGLAGLVAGACSMAMGEWLSVTSSRELNQKQIATEADELREVPDEEKEELVLIYRAKGIEEPQARALADRLLSDKDTALDTLAREELGIDPDELGGSAWQAAIWSFVLFATGAIFPVAPFFFLAGTTALIASLAASGLALMAIGIGTSLFTGRSALFSAVRQLAIGLAAAGITYGVGAVVGVSVS</sequence>
<keyword evidence="7" id="KW-1185">Reference proteome</keyword>
<evidence type="ECO:0000256" key="4">
    <source>
        <dbReference type="ARBA" id="ARBA00023136"/>
    </source>
</evidence>
<keyword evidence="3 5" id="KW-1133">Transmembrane helix</keyword>
<feature type="transmembrane region" description="Helical" evidence="5">
    <location>
        <begin position="287"/>
        <end position="308"/>
    </location>
</feature>
<feature type="transmembrane region" description="Helical" evidence="5">
    <location>
        <begin position="184"/>
        <end position="207"/>
    </location>
</feature>
<evidence type="ECO:0000256" key="3">
    <source>
        <dbReference type="ARBA" id="ARBA00022989"/>
    </source>
</evidence>
<evidence type="ECO:0000256" key="5">
    <source>
        <dbReference type="SAM" id="Phobius"/>
    </source>
</evidence>
<dbReference type="AlphaFoldDB" id="A0A1T4TE36"/>
<dbReference type="RefSeq" id="WP_085937825.1">
    <property type="nucleotide sequence ID" value="NZ_FUWJ01000016.1"/>
</dbReference>
<dbReference type="InterPro" id="IPR039376">
    <property type="entry name" value="Ferritin_CCC1_N"/>
</dbReference>
<dbReference type="EMBL" id="FUWJ01000016">
    <property type="protein sequence ID" value="SKA38724.1"/>
    <property type="molecule type" value="Genomic_DNA"/>
</dbReference>
<dbReference type="PANTHER" id="PTHR31851">
    <property type="entry name" value="FE(2+)/MN(2+) TRANSPORTER PCL1"/>
    <property type="match status" value="1"/>
</dbReference>
<dbReference type="OrthoDB" id="9789677at2"/>
<evidence type="ECO:0000256" key="2">
    <source>
        <dbReference type="ARBA" id="ARBA00022692"/>
    </source>
</evidence>
<gene>
    <name evidence="6" type="ORF">SAMN02745126_06091</name>
</gene>
<dbReference type="InterPro" id="IPR009078">
    <property type="entry name" value="Ferritin-like_SF"/>
</dbReference>
<feature type="transmembrane region" description="Helical" evidence="5">
    <location>
        <begin position="314"/>
        <end position="337"/>
    </location>
</feature>
<dbReference type="GO" id="GO:0012505">
    <property type="term" value="C:endomembrane system"/>
    <property type="evidence" value="ECO:0007669"/>
    <property type="project" value="UniProtKB-SubCell"/>
</dbReference>
<dbReference type="Pfam" id="PF01988">
    <property type="entry name" value="VIT1"/>
    <property type="match status" value="1"/>
</dbReference>
<dbReference type="SUPFAM" id="SSF47240">
    <property type="entry name" value="Ferritin-like"/>
    <property type="match status" value="1"/>
</dbReference>
<evidence type="ECO:0000313" key="7">
    <source>
        <dbReference type="Proteomes" id="UP000190092"/>
    </source>
</evidence>
<feature type="transmembrane region" description="Helical" evidence="5">
    <location>
        <begin position="349"/>
        <end position="370"/>
    </location>
</feature>
<dbReference type="GO" id="GO:0005384">
    <property type="term" value="F:manganese ion transmembrane transporter activity"/>
    <property type="evidence" value="ECO:0007669"/>
    <property type="project" value="InterPro"/>
</dbReference>
<evidence type="ECO:0000256" key="1">
    <source>
        <dbReference type="ARBA" id="ARBA00004127"/>
    </source>
</evidence>